<dbReference type="SMART" id="SM00298">
    <property type="entry name" value="CHROMO"/>
    <property type="match status" value="1"/>
</dbReference>
<dbReference type="KEGG" id="mrr:Moror_15863"/>
<dbReference type="AlphaFoldDB" id="V2WJC4"/>
<reference evidence="2 3" key="1">
    <citation type="journal article" date="2014" name="BMC Genomics">
        <title>Genome and secretome analysis of the hemibiotrophic fungal pathogen, Moniliophthora roreri, which causes frosty pod rot disease of cacao: mechanisms of the biotrophic and necrotrophic phases.</title>
        <authorList>
            <person name="Meinhardt L.W."/>
            <person name="Costa G.G.L."/>
            <person name="Thomazella D.P.T."/>
            <person name="Teixeira P.J.P.L."/>
            <person name="Carazzolle M.F."/>
            <person name="Schuster S.C."/>
            <person name="Carlson J.E."/>
            <person name="Guiltinan M.J."/>
            <person name="Mieczkowski P."/>
            <person name="Farmer A."/>
            <person name="Ramaraj T."/>
            <person name="Crozier J."/>
            <person name="Davis R.E."/>
            <person name="Shao J."/>
            <person name="Melnick R.L."/>
            <person name="Pereira G.A.G."/>
            <person name="Bailey B.A."/>
        </authorList>
    </citation>
    <scope>NUCLEOTIDE SEQUENCE [LARGE SCALE GENOMIC DNA]</scope>
    <source>
        <strain evidence="2 3">MCA 2997</strain>
    </source>
</reference>
<evidence type="ECO:0000313" key="2">
    <source>
        <dbReference type="EMBL" id="ESK81677.1"/>
    </source>
</evidence>
<dbReference type="OrthoDB" id="2630497at2759"/>
<feature type="domain" description="Chromo" evidence="1">
    <location>
        <begin position="151"/>
        <end position="206"/>
    </location>
</feature>
<comment type="caution">
    <text evidence="2">The sequence shown here is derived from an EMBL/GenBank/DDBJ whole genome shotgun (WGS) entry which is preliminary data.</text>
</comment>
<accession>V2WJC4</accession>
<evidence type="ECO:0000313" key="3">
    <source>
        <dbReference type="Proteomes" id="UP000017559"/>
    </source>
</evidence>
<dbReference type="InterPro" id="IPR056924">
    <property type="entry name" value="SH3_Tf2-1"/>
</dbReference>
<protein>
    <recommendedName>
        <fullName evidence="1">Chromo domain-containing protein</fullName>
    </recommendedName>
</protein>
<dbReference type="SUPFAM" id="SSF54160">
    <property type="entry name" value="Chromo domain-like"/>
    <property type="match status" value="1"/>
</dbReference>
<dbReference type="PROSITE" id="PS50013">
    <property type="entry name" value="CHROMO_2"/>
    <property type="match status" value="1"/>
</dbReference>
<organism evidence="2 3">
    <name type="scientific">Moniliophthora roreri (strain MCA 2997)</name>
    <name type="common">Cocoa frosty pod rot fungus</name>
    <name type="synonym">Crinipellis roreri</name>
    <dbReference type="NCBI Taxonomy" id="1381753"/>
    <lineage>
        <taxon>Eukaryota</taxon>
        <taxon>Fungi</taxon>
        <taxon>Dikarya</taxon>
        <taxon>Basidiomycota</taxon>
        <taxon>Agaricomycotina</taxon>
        <taxon>Agaricomycetes</taxon>
        <taxon>Agaricomycetidae</taxon>
        <taxon>Agaricales</taxon>
        <taxon>Marasmiineae</taxon>
        <taxon>Marasmiaceae</taxon>
        <taxon>Moniliophthora</taxon>
    </lineage>
</organism>
<dbReference type="GO" id="GO:0006338">
    <property type="term" value="P:chromatin remodeling"/>
    <property type="evidence" value="ECO:0007669"/>
    <property type="project" value="UniProtKB-ARBA"/>
</dbReference>
<evidence type="ECO:0000259" key="1">
    <source>
        <dbReference type="PROSITE" id="PS50013"/>
    </source>
</evidence>
<dbReference type="HOGENOM" id="CLU_000384_6_4_1"/>
<dbReference type="InterPro" id="IPR023780">
    <property type="entry name" value="Chromo_domain"/>
</dbReference>
<sequence length="206" mass="24571">MKKSPFHMMGYNPRPLLMVFERTDIPSVENRLKEVKRIQEEVLSLMEIVQQKMIMWEKTKLNTFKEGQKVWLKGKNLIIGYPLKKLSPKRERPFKITKVLDSVTYQLELPPQWKIHPVFQAALLSPYQEIEAHGPSFMEPPPNLVEGFEEYEVEVIIGYQPQKNPREFLVSWKEYDPSHNRWIKKKRMTNCLDLYLDYIRGHELKA</sequence>
<dbReference type="EMBL" id="AWSO01002311">
    <property type="protein sequence ID" value="ESK81677.1"/>
    <property type="molecule type" value="Genomic_DNA"/>
</dbReference>
<dbReference type="Proteomes" id="UP000017559">
    <property type="component" value="Unassembled WGS sequence"/>
</dbReference>
<dbReference type="InterPro" id="IPR016197">
    <property type="entry name" value="Chromo-like_dom_sf"/>
</dbReference>
<dbReference type="Pfam" id="PF24626">
    <property type="entry name" value="SH3_Tf2-1"/>
    <property type="match status" value="1"/>
</dbReference>
<keyword evidence="3" id="KW-1185">Reference proteome</keyword>
<gene>
    <name evidence="2" type="ORF">Moror_15863</name>
</gene>
<dbReference type="InterPro" id="IPR000953">
    <property type="entry name" value="Chromo/chromo_shadow_dom"/>
</dbReference>
<dbReference type="Pfam" id="PF00385">
    <property type="entry name" value="Chromo"/>
    <property type="match status" value="1"/>
</dbReference>
<dbReference type="Gene3D" id="2.40.50.40">
    <property type="match status" value="1"/>
</dbReference>
<name>V2WJC4_MONRO</name>
<proteinExistence type="predicted"/>